<dbReference type="InterPro" id="IPR017972">
    <property type="entry name" value="Cyt_P450_CS"/>
</dbReference>
<proteinExistence type="inferred from homology"/>
<dbReference type="Proteomes" id="UP001596174">
    <property type="component" value="Unassembled WGS sequence"/>
</dbReference>
<evidence type="ECO:0000256" key="2">
    <source>
        <dbReference type="RuleBase" id="RU000461"/>
    </source>
</evidence>
<dbReference type="Pfam" id="PF00067">
    <property type="entry name" value="p450"/>
    <property type="match status" value="1"/>
</dbReference>
<sequence>MDAVAIVEALAEPAGRADPYPLYARARQLGPVARVWPDVVLVSGYDEVNRVLRDPAFGVVDGDVRPGAAEPASVRVLGSSVLRTNPPRHAAMRAPIASVFTPRRVRELEPAITATVDLLLDEIAAEFARDGWTDFMDRFAFRLPVNVICALLGVPEQDRYRFRGLVGELTALLEFMPGDLTAADLAAAELEDYFRRLAAERRNRPGADLVTALVGLTGTEPGLDEGELLGNLVLLLVAGFETTTNLLGNGLALLFRHPHVAAALRAGALPVADFVEEVLRFDAPVQMTSRLARSAGLSVGGFELPRGGEALLLIAAANRDPARHPDPDRFDPWRAEIAPLTFGAGPHYCLGAMLARREAALAFDRLLRRFPGLAPAPGREAVRNSRLLLRGYTDLPVRC</sequence>
<reference evidence="4" key="1">
    <citation type="journal article" date="2019" name="Int. J. Syst. Evol. Microbiol.">
        <title>The Global Catalogue of Microorganisms (GCM) 10K type strain sequencing project: providing services to taxonomists for standard genome sequencing and annotation.</title>
        <authorList>
            <consortium name="The Broad Institute Genomics Platform"/>
            <consortium name="The Broad Institute Genome Sequencing Center for Infectious Disease"/>
            <person name="Wu L."/>
            <person name="Ma J."/>
        </authorList>
    </citation>
    <scope>NUCLEOTIDE SEQUENCE [LARGE SCALE GENOMIC DNA]</scope>
    <source>
        <strain evidence="4">JCM 4816</strain>
    </source>
</reference>
<dbReference type="InterPro" id="IPR036396">
    <property type="entry name" value="Cyt_P450_sf"/>
</dbReference>
<dbReference type="Gene3D" id="1.10.630.10">
    <property type="entry name" value="Cytochrome P450"/>
    <property type="match status" value="1"/>
</dbReference>
<comment type="caution">
    <text evidence="3">The sequence shown here is derived from an EMBL/GenBank/DDBJ whole genome shotgun (WGS) entry which is preliminary data.</text>
</comment>
<dbReference type="PANTHER" id="PTHR46696">
    <property type="entry name" value="P450, PUTATIVE (EUROFUNG)-RELATED"/>
    <property type="match status" value="1"/>
</dbReference>
<dbReference type="PROSITE" id="PS00086">
    <property type="entry name" value="CYTOCHROME_P450"/>
    <property type="match status" value="1"/>
</dbReference>
<dbReference type="EMBL" id="JBHSQJ010000048">
    <property type="protein sequence ID" value="MFC5908031.1"/>
    <property type="molecule type" value="Genomic_DNA"/>
</dbReference>
<dbReference type="PRINTS" id="PR00359">
    <property type="entry name" value="BP450"/>
</dbReference>
<dbReference type="RefSeq" id="WP_380583037.1">
    <property type="nucleotide sequence ID" value="NZ_JBHSQJ010000048.1"/>
</dbReference>
<keyword evidence="2" id="KW-0503">Monooxygenase</keyword>
<gene>
    <name evidence="3" type="ORF">ACFP3V_12505</name>
</gene>
<keyword evidence="4" id="KW-1185">Reference proteome</keyword>
<dbReference type="PRINTS" id="PR00385">
    <property type="entry name" value="P450"/>
</dbReference>
<keyword evidence="2" id="KW-0560">Oxidoreductase</keyword>
<keyword evidence="2" id="KW-0349">Heme</keyword>
<accession>A0ABW1G4F3</accession>
<evidence type="ECO:0000256" key="1">
    <source>
        <dbReference type="ARBA" id="ARBA00010617"/>
    </source>
</evidence>
<comment type="similarity">
    <text evidence="1 2">Belongs to the cytochrome P450 family.</text>
</comment>
<name>A0ABW1G4F3_9ACTN</name>
<keyword evidence="2" id="KW-0408">Iron</keyword>
<dbReference type="SUPFAM" id="SSF48264">
    <property type="entry name" value="Cytochrome P450"/>
    <property type="match status" value="1"/>
</dbReference>
<dbReference type="InterPro" id="IPR001128">
    <property type="entry name" value="Cyt_P450"/>
</dbReference>
<dbReference type="InterPro" id="IPR002397">
    <property type="entry name" value="Cyt_P450_B"/>
</dbReference>
<dbReference type="PANTHER" id="PTHR46696:SF1">
    <property type="entry name" value="CYTOCHROME P450 YJIB-RELATED"/>
    <property type="match status" value="1"/>
</dbReference>
<organism evidence="3 4">
    <name type="scientific">Streptacidiphilus monticola</name>
    <dbReference type="NCBI Taxonomy" id="2161674"/>
    <lineage>
        <taxon>Bacteria</taxon>
        <taxon>Bacillati</taxon>
        <taxon>Actinomycetota</taxon>
        <taxon>Actinomycetes</taxon>
        <taxon>Kitasatosporales</taxon>
        <taxon>Streptomycetaceae</taxon>
        <taxon>Streptacidiphilus</taxon>
    </lineage>
</organism>
<keyword evidence="2" id="KW-0479">Metal-binding</keyword>
<evidence type="ECO:0000313" key="4">
    <source>
        <dbReference type="Proteomes" id="UP001596174"/>
    </source>
</evidence>
<protein>
    <submittedName>
        <fullName evidence="3">Cytochrome P450</fullName>
    </submittedName>
</protein>
<evidence type="ECO:0000313" key="3">
    <source>
        <dbReference type="EMBL" id="MFC5908031.1"/>
    </source>
</evidence>